<gene>
    <name evidence="2" type="ORF">Ahy_A09g042058</name>
</gene>
<dbReference type="Pfam" id="PF14111">
    <property type="entry name" value="DUF4283"/>
    <property type="match status" value="1"/>
</dbReference>
<dbReference type="InterPro" id="IPR025558">
    <property type="entry name" value="DUF4283"/>
</dbReference>
<comment type="caution">
    <text evidence="2">The sequence shown here is derived from an EMBL/GenBank/DDBJ whole genome shotgun (WGS) entry which is preliminary data.</text>
</comment>
<dbReference type="InterPro" id="IPR040256">
    <property type="entry name" value="At4g02000-like"/>
</dbReference>
<dbReference type="SUPFAM" id="SSF57756">
    <property type="entry name" value="Retrovirus zinc finger-like domains"/>
    <property type="match status" value="1"/>
</dbReference>
<dbReference type="GO" id="GO:0003676">
    <property type="term" value="F:nucleic acid binding"/>
    <property type="evidence" value="ECO:0007669"/>
    <property type="project" value="InterPro"/>
</dbReference>
<dbReference type="PANTHER" id="PTHR31286:SF178">
    <property type="entry name" value="DUF4283 DOMAIN-CONTAINING PROTEIN"/>
    <property type="match status" value="1"/>
</dbReference>
<sequence length="293" mass="33476">MEQAEDKSIERDVVRLNPEYDESFIEGNLNMVGKILSDKEVSFNTCKAALLKIWENSEGVAISEVGRNKVLVSFTDASKGVQIRKGGLWSIRENLLNLQTWNDRQLVYDVDHKIMKLWVQIHGLPLHYITTKSTEIIGKRLGVVMETENPRWNNIFQRTFFRVKVTLNVTKPLPTGFWLARENSLDLWVDLKYERIQDSYCLNCEILGHNKKECKNPMATACWDPLKLRYASGLGVNRAKAISARGVGQKDDEENRLLMKNKQAGGGECEKLDLPKEQWADGKCSGDRARGEF</sequence>
<protein>
    <recommendedName>
        <fullName evidence="1">DUF4283 domain-containing protein</fullName>
    </recommendedName>
</protein>
<dbReference type="Proteomes" id="UP000289738">
    <property type="component" value="Chromosome A09"/>
</dbReference>
<organism evidence="2 3">
    <name type="scientific">Arachis hypogaea</name>
    <name type="common">Peanut</name>
    <dbReference type="NCBI Taxonomy" id="3818"/>
    <lineage>
        <taxon>Eukaryota</taxon>
        <taxon>Viridiplantae</taxon>
        <taxon>Streptophyta</taxon>
        <taxon>Embryophyta</taxon>
        <taxon>Tracheophyta</taxon>
        <taxon>Spermatophyta</taxon>
        <taxon>Magnoliopsida</taxon>
        <taxon>eudicotyledons</taxon>
        <taxon>Gunneridae</taxon>
        <taxon>Pentapetalae</taxon>
        <taxon>rosids</taxon>
        <taxon>fabids</taxon>
        <taxon>Fabales</taxon>
        <taxon>Fabaceae</taxon>
        <taxon>Papilionoideae</taxon>
        <taxon>50 kb inversion clade</taxon>
        <taxon>dalbergioids sensu lato</taxon>
        <taxon>Dalbergieae</taxon>
        <taxon>Pterocarpus clade</taxon>
        <taxon>Arachis</taxon>
    </lineage>
</organism>
<dbReference type="EMBL" id="SDMP01000009">
    <property type="protein sequence ID" value="RYR37124.1"/>
    <property type="molecule type" value="Genomic_DNA"/>
</dbReference>
<dbReference type="AlphaFoldDB" id="A0A445BEL8"/>
<reference evidence="2 3" key="1">
    <citation type="submission" date="2019-01" db="EMBL/GenBank/DDBJ databases">
        <title>Sequencing of cultivated peanut Arachis hypogaea provides insights into genome evolution and oil improvement.</title>
        <authorList>
            <person name="Chen X."/>
        </authorList>
    </citation>
    <scope>NUCLEOTIDE SEQUENCE [LARGE SCALE GENOMIC DNA]</scope>
    <source>
        <strain evidence="3">cv. Fuhuasheng</strain>
        <tissue evidence="2">Leaves</tissue>
    </source>
</reference>
<dbReference type="PANTHER" id="PTHR31286">
    <property type="entry name" value="GLYCINE-RICH CELL WALL STRUCTURAL PROTEIN 1.8-LIKE"/>
    <property type="match status" value="1"/>
</dbReference>
<dbReference type="GO" id="GO:0008270">
    <property type="term" value="F:zinc ion binding"/>
    <property type="evidence" value="ECO:0007669"/>
    <property type="project" value="InterPro"/>
</dbReference>
<evidence type="ECO:0000313" key="2">
    <source>
        <dbReference type="EMBL" id="RYR37124.1"/>
    </source>
</evidence>
<accession>A0A445BEL8</accession>
<keyword evidence="3" id="KW-1185">Reference proteome</keyword>
<evidence type="ECO:0000259" key="1">
    <source>
        <dbReference type="Pfam" id="PF14111"/>
    </source>
</evidence>
<proteinExistence type="predicted"/>
<evidence type="ECO:0000313" key="3">
    <source>
        <dbReference type="Proteomes" id="UP000289738"/>
    </source>
</evidence>
<name>A0A445BEL8_ARAHY</name>
<feature type="domain" description="DUF4283" evidence="1">
    <location>
        <begin position="31"/>
        <end position="103"/>
    </location>
</feature>
<dbReference type="InterPro" id="IPR036875">
    <property type="entry name" value="Znf_CCHC_sf"/>
</dbReference>
<dbReference type="STRING" id="3818.A0A445BEL8"/>